<proteinExistence type="predicted"/>
<keyword evidence="10" id="KW-1185">Reference proteome</keyword>
<feature type="transmembrane region" description="Helical" evidence="7">
    <location>
        <begin position="257"/>
        <end position="277"/>
    </location>
</feature>
<evidence type="ECO:0000256" key="4">
    <source>
        <dbReference type="ARBA" id="ARBA00022692"/>
    </source>
</evidence>
<evidence type="ECO:0000256" key="2">
    <source>
        <dbReference type="ARBA" id="ARBA00022448"/>
    </source>
</evidence>
<dbReference type="SUPFAM" id="SSF103473">
    <property type="entry name" value="MFS general substrate transporter"/>
    <property type="match status" value="1"/>
</dbReference>
<dbReference type="InterPro" id="IPR020846">
    <property type="entry name" value="MFS_dom"/>
</dbReference>
<evidence type="ECO:0000256" key="1">
    <source>
        <dbReference type="ARBA" id="ARBA00004651"/>
    </source>
</evidence>
<gene>
    <name evidence="9" type="ORF">ACFFJD_13015</name>
</gene>
<dbReference type="Proteomes" id="UP001589783">
    <property type="component" value="Unassembled WGS sequence"/>
</dbReference>
<organism evidence="9 10">
    <name type="scientific">Gordonia phosphorivorans</name>
    <dbReference type="NCBI Taxonomy" id="1056982"/>
    <lineage>
        <taxon>Bacteria</taxon>
        <taxon>Bacillati</taxon>
        <taxon>Actinomycetota</taxon>
        <taxon>Actinomycetes</taxon>
        <taxon>Mycobacteriales</taxon>
        <taxon>Gordoniaceae</taxon>
        <taxon>Gordonia</taxon>
    </lineage>
</organism>
<evidence type="ECO:0000313" key="10">
    <source>
        <dbReference type="Proteomes" id="UP001589783"/>
    </source>
</evidence>
<evidence type="ECO:0000256" key="5">
    <source>
        <dbReference type="ARBA" id="ARBA00022989"/>
    </source>
</evidence>
<feature type="transmembrane region" description="Helical" evidence="7">
    <location>
        <begin position="87"/>
        <end position="106"/>
    </location>
</feature>
<evidence type="ECO:0000256" key="3">
    <source>
        <dbReference type="ARBA" id="ARBA00022475"/>
    </source>
</evidence>
<feature type="transmembrane region" description="Helical" evidence="7">
    <location>
        <begin position="180"/>
        <end position="199"/>
    </location>
</feature>
<comment type="subcellular location">
    <subcellularLocation>
        <location evidence="1">Cell membrane</location>
        <topology evidence="1">Multi-pass membrane protein</topology>
    </subcellularLocation>
</comment>
<feature type="transmembrane region" description="Helical" evidence="7">
    <location>
        <begin position="50"/>
        <end position="75"/>
    </location>
</feature>
<dbReference type="Gene3D" id="1.20.1250.20">
    <property type="entry name" value="MFS general substrate transporter like domains"/>
    <property type="match status" value="1"/>
</dbReference>
<feature type="transmembrane region" description="Helical" evidence="7">
    <location>
        <begin position="348"/>
        <end position="372"/>
    </location>
</feature>
<keyword evidence="6 7" id="KW-0472">Membrane</keyword>
<keyword evidence="5 7" id="KW-1133">Transmembrane helix</keyword>
<feature type="transmembrane region" description="Helical" evidence="7">
    <location>
        <begin position="146"/>
        <end position="168"/>
    </location>
</feature>
<dbReference type="RefSeq" id="WP_382364805.1">
    <property type="nucleotide sequence ID" value="NZ_JBHLWV010000022.1"/>
</dbReference>
<dbReference type="InterPro" id="IPR050171">
    <property type="entry name" value="MFS_Transporters"/>
</dbReference>
<feature type="transmembrane region" description="Helical" evidence="7">
    <location>
        <begin position="316"/>
        <end position="336"/>
    </location>
</feature>
<evidence type="ECO:0000256" key="7">
    <source>
        <dbReference type="SAM" id="Phobius"/>
    </source>
</evidence>
<feature type="transmembrane region" description="Helical" evidence="7">
    <location>
        <begin position="112"/>
        <end position="134"/>
    </location>
</feature>
<protein>
    <submittedName>
        <fullName evidence="9">MFS transporter</fullName>
    </submittedName>
</protein>
<feature type="transmembrane region" description="Helical" evidence="7">
    <location>
        <begin position="19"/>
        <end position="38"/>
    </location>
</feature>
<sequence length="416" mass="43245">MHNVSTAVATAHHRSRRGVLQVVVIACAYLLIMAGTTLPTPLYPIYREEFGFSVFVVTVIFATYVLGVLAALFGVGRWSDVFGRMPMLAAALISAIGSTVLFLVASDLAVLLIARFFAGLSSGIFVGTATVYIVELAPKKWDPARASFLATAVNVFGLGVGPLFGGLVVQFIDFEPLRTVFWILLALQVLALLAVVFVPETVTRHRPLRIPAMHRLTVPESTRAAFRRAVLPGVVGFAMLGLYGAVAPSLLRDPMGIDSVAVQGAAVFAVFAGSAVMQLATGSVPERRLILIGCGLLLLGCVGISAAIWWNSAAGFVIAGIVGGAGQGATMSKGVAQVSAATPADQRAATTSTLFFCFYLGLAIPAIGIGAAALEWGLPHTTEVFGLLCAAGAAAALLVNYRGTPASGDAMATVEH</sequence>
<dbReference type="Pfam" id="PF07690">
    <property type="entry name" value="MFS_1"/>
    <property type="match status" value="1"/>
</dbReference>
<dbReference type="PANTHER" id="PTHR23517:SF13">
    <property type="entry name" value="MAJOR FACILITATOR SUPERFAMILY MFS_1"/>
    <property type="match status" value="1"/>
</dbReference>
<feature type="domain" description="Major facilitator superfamily (MFS) profile" evidence="8">
    <location>
        <begin position="21"/>
        <end position="404"/>
    </location>
</feature>
<keyword evidence="2" id="KW-0813">Transport</keyword>
<evidence type="ECO:0000259" key="8">
    <source>
        <dbReference type="PROSITE" id="PS50850"/>
    </source>
</evidence>
<evidence type="ECO:0000256" key="6">
    <source>
        <dbReference type="ARBA" id="ARBA00023136"/>
    </source>
</evidence>
<accession>A0ABV6HA52</accession>
<feature type="transmembrane region" description="Helical" evidence="7">
    <location>
        <begin position="229"/>
        <end position="251"/>
    </location>
</feature>
<comment type="caution">
    <text evidence="9">The sequence shown here is derived from an EMBL/GenBank/DDBJ whole genome shotgun (WGS) entry which is preliminary data.</text>
</comment>
<keyword evidence="4 7" id="KW-0812">Transmembrane</keyword>
<dbReference type="PANTHER" id="PTHR23517">
    <property type="entry name" value="RESISTANCE PROTEIN MDTM, PUTATIVE-RELATED-RELATED"/>
    <property type="match status" value="1"/>
</dbReference>
<reference evidence="9 10" key="1">
    <citation type="submission" date="2024-09" db="EMBL/GenBank/DDBJ databases">
        <authorList>
            <person name="Sun Q."/>
            <person name="Mori K."/>
        </authorList>
    </citation>
    <scope>NUCLEOTIDE SEQUENCE [LARGE SCALE GENOMIC DNA]</scope>
    <source>
        <strain evidence="9 10">CCM 7957</strain>
    </source>
</reference>
<dbReference type="EMBL" id="JBHLWV010000022">
    <property type="protein sequence ID" value="MFC0315771.1"/>
    <property type="molecule type" value="Genomic_DNA"/>
</dbReference>
<dbReference type="InterPro" id="IPR011701">
    <property type="entry name" value="MFS"/>
</dbReference>
<evidence type="ECO:0000313" key="9">
    <source>
        <dbReference type="EMBL" id="MFC0315771.1"/>
    </source>
</evidence>
<feature type="transmembrane region" description="Helical" evidence="7">
    <location>
        <begin position="289"/>
        <end position="310"/>
    </location>
</feature>
<keyword evidence="3" id="KW-1003">Cell membrane</keyword>
<name>A0ABV6HA52_9ACTN</name>
<dbReference type="PROSITE" id="PS50850">
    <property type="entry name" value="MFS"/>
    <property type="match status" value="1"/>
</dbReference>
<dbReference type="InterPro" id="IPR036259">
    <property type="entry name" value="MFS_trans_sf"/>
</dbReference>
<feature type="transmembrane region" description="Helical" evidence="7">
    <location>
        <begin position="384"/>
        <end position="401"/>
    </location>
</feature>